<reference evidence="4 5" key="1">
    <citation type="journal article" date="2019" name="Nat. Microbiol.">
        <title>Mediterranean grassland soil C-N compound turnover is dependent on rainfall and depth, and is mediated by genomically divergent microorganisms.</title>
        <authorList>
            <person name="Diamond S."/>
            <person name="Andeer P.F."/>
            <person name="Li Z."/>
            <person name="Crits-Christoph A."/>
            <person name="Burstein D."/>
            <person name="Anantharaman K."/>
            <person name="Lane K.R."/>
            <person name="Thomas B.C."/>
            <person name="Pan C."/>
            <person name="Northen T.R."/>
            <person name="Banfield J.F."/>
        </authorList>
    </citation>
    <scope>NUCLEOTIDE SEQUENCE [LARGE SCALE GENOMIC DNA]</scope>
    <source>
        <strain evidence="4">NP_5</strain>
    </source>
</reference>
<dbReference type="Gene3D" id="1.10.260.40">
    <property type="entry name" value="lambda repressor-like DNA-binding domains"/>
    <property type="match status" value="1"/>
</dbReference>
<dbReference type="AlphaFoldDB" id="A0A537LZG3"/>
<dbReference type="PANTHER" id="PTHR10098:SF108">
    <property type="entry name" value="TETRATRICOPEPTIDE REPEAT PROTEIN 28"/>
    <property type="match status" value="1"/>
</dbReference>
<dbReference type="Gene3D" id="1.25.40.10">
    <property type="entry name" value="Tetratricopeptide repeat domain"/>
    <property type="match status" value="2"/>
</dbReference>
<name>A0A537LZG3_9BACT</name>
<dbReference type="SMART" id="SM00028">
    <property type="entry name" value="TPR"/>
    <property type="match status" value="5"/>
</dbReference>
<feature type="repeat" description="TPR" evidence="1">
    <location>
        <begin position="194"/>
        <end position="227"/>
    </location>
</feature>
<dbReference type="PROSITE" id="PS50005">
    <property type="entry name" value="TPR"/>
    <property type="match status" value="1"/>
</dbReference>
<feature type="domain" description="HTH cro/C1-type" evidence="3">
    <location>
        <begin position="8"/>
        <end position="61"/>
    </location>
</feature>
<evidence type="ECO:0000256" key="1">
    <source>
        <dbReference type="PROSITE-ProRule" id="PRU00339"/>
    </source>
</evidence>
<sequence>MSLLGERIRSRRKELGLTQSQLGGKDLSKGFISLVETGRTKPSIETLLLLAGRLQKPVGYFLEEDTPLSRKALRIMVASGWVAQKRGEFTQAAETFEQARVIARQHDQAVEAECYIGLGAALAFLRQFDLARRNVQRGKELAEATRTTQHLVRVNHTLGLIEYFERNFSGARQYFQEGYRLLREVGHPDLSLAGSFLLNIGYTYAEIGEHEEATRWYQEALSALEPTQDLHRIGLAHIELGAAYRESGHHDSALTRLHRAEHIFELLDSTGETGRGPDPVAQRPAYQGDHWGRPRAGTKPD</sequence>
<gene>
    <name evidence="4" type="ORF">E6H02_05095</name>
</gene>
<feature type="region of interest" description="Disordered" evidence="2">
    <location>
        <begin position="269"/>
        <end position="301"/>
    </location>
</feature>
<dbReference type="Proteomes" id="UP000320393">
    <property type="component" value="Unassembled WGS sequence"/>
</dbReference>
<dbReference type="PROSITE" id="PS50943">
    <property type="entry name" value="HTH_CROC1"/>
    <property type="match status" value="1"/>
</dbReference>
<dbReference type="GO" id="GO:0003677">
    <property type="term" value="F:DNA binding"/>
    <property type="evidence" value="ECO:0007669"/>
    <property type="project" value="InterPro"/>
</dbReference>
<protein>
    <submittedName>
        <fullName evidence="4">Tetratricopeptide repeat protein</fullName>
    </submittedName>
</protein>
<evidence type="ECO:0000313" key="5">
    <source>
        <dbReference type="Proteomes" id="UP000320393"/>
    </source>
</evidence>
<comment type="caution">
    <text evidence="4">The sequence shown here is derived from an EMBL/GenBank/DDBJ whole genome shotgun (WGS) entry which is preliminary data.</text>
</comment>
<dbReference type="SMART" id="SM00530">
    <property type="entry name" value="HTH_XRE"/>
    <property type="match status" value="1"/>
</dbReference>
<dbReference type="EMBL" id="VBAM01000161">
    <property type="protein sequence ID" value="TMJ13385.1"/>
    <property type="molecule type" value="Genomic_DNA"/>
</dbReference>
<organism evidence="4 5">
    <name type="scientific">Candidatus Segetimicrobium genomatis</name>
    <dbReference type="NCBI Taxonomy" id="2569760"/>
    <lineage>
        <taxon>Bacteria</taxon>
        <taxon>Bacillati</taxon>
        <taxon>Candidatus Sysuimicrobiota</taxon>
        <taxon>Candidatus Sysuimicrobiia</taxon>
        <taxon>Candidatus Sysuimicrobiales</taxon>
        <taxon>Candidatus Segetimicrobiaceae</taxon>
        <taxon>Candidatus Segetimicrobium</taxon>
    </lineage>
</organism>
<dbReference type="PANTHER" id="PTHR10098">
    <property type="entry name" value="RAPSYN-RELATED"/>
    <property type="match status" value="1"/>
</dbReference>
<dbReference type="InterPro" id="IPR011990">
    <property type="entry name" value="TPR-like_helical_dom_sf"/>
</dbReference>
<keyword evidence="1" id="KW-0802">TPR repeat</keyword>
<accession>A0A537LZG3</accession>
<dbReference type="SUPFAM" id="SSF47413">
    <property type="entry name" value="lambda repressor-like DNA-binding domains"/>
    <property type="match status" value="1"/>
</dbReference>
<evidence type="ECO:0000256" key="2">
    <source>
        <dbReference type="SAM" id="MobiDB-lite"/>
    </source>
</evidence>
<evidence type="ECO:0000313" key="4">
    <source>
        <dbReference type="EMBL" id="TMJ13385.1"/>
    </source>
</evidence>
<dbReference type="InterPro" id="IPR001387">
    <property type="entry name" value="Cro/C1-type_HTH"/>
</dbReference>
<proteinExistence type="predicted"/>
<dbReference type="InterPro" id="IPR019734">
    <property type="entry name" value="TPR_rpt"/>
</dbReference>
<evidence type="ECO:0000259" key="3">
    <source>
        <dbReference type="PROSITE" id="PS50943"/>
    </source>
</evidence>
<dbReference type="Pfam" id="PF13424">
    <property type="entry name" value="TPR_12"/>
    <property type="match status" value="1"/>
</dbReference>
<dbReference type="CDD" id="cd00093">
    <property type="entry name" value="HTH_XRE"/>
    <property type="match status" value="1"/>
</dbReference>
<dbReference type="InterPro" id="IPR010982">
    <property type="entry name" value="Lambda_DNA-bd_dom_sf"/>
</dbReference>
<dbReference type="Pfam" id="PF01381">
    <property type="entry name" value="HTH_3"/>
    <property type="match status" value="1"/>
</dbReference>
<dbReference type="SUPFAM" id="SSF48452">
    <property type="entry name" value="TPR-like"/>
    <property type="match status" value="1"/>
</dbReference>